<dbReference type="STRING" id="1842532.A7E78_04035"/>
<protein>
    <submittedName>
        <fullName evidence="2">Uncharacterized protein</fullName>
    </submittedName>
</protein>
<dbReference type="Proteomes" id="UP000182517">
    <property type="component" value="Chromosome"/>
</dbReference>
<keyword evidence="1" id="KW-1133">Transmembrane helix</keyword>
<gene>
    <name evidence="2" type="ORF">A7E78_04035</name>
</gene>
<reference evidence="2 3" key="1">
    <citation type="journal article" date="2017" name="Genome Announc.">
        <title>Complete Genome Sequences of Two Acetylene-Fermenting Pelobacter acetylenicus Strains.</title>
        <authorList>
            <person name="Sutton J.M."/>
            <person name="Baesman S.M."/>
            <person name="Fierst J.L."/>
            <person name="Poret-Peterson A.T."/>
            <person name="Oremland R.S."/>
            <person name="Dunlap D.S."/>
            <person name="Akob D.M."/>
        </authorList>
    </citation>
    <scope>NUCLEOTIDE SEQUENCE [LARGE SCALE GENOMIC DNA]</scope>
    <source>
        <strain evidence="2 3">SFB93</strain>
    </source>
</reference>
<evidence type="ECO:0000313" key="3">
    <source>
        <dbReference type="Proteomes" id="UP000182517"/>
    </source>
</evidence>
<evidence type="ECO:0000313" key="2">
    <source>
        <dbReference type="EMBL" id="APG27076.1"/>
    </source>
</evidence>
<keyword evidence="1" id="KW-0472">Membrane</keyword>
<dbReference type="EMBL" id="CP015519">
    <property type="protein sequence ID" value="APG27076.1"/>
    <property type="molecule type" value="Genomic_DNA"/>
</dbReference>
<organism evidence="2 3">
    <name type="scientific">Syntrophotalea acetylenivorans</name>
    <dbReference type="NCBI Taxonomy" id="1842532"/>
    <lineage>
        <taxon>Bacteria</taxon>
        <taxon>Pseudomonadati</taxon>
        <taxon>Thermodesulfobacteriota</taxon>
        <taxon>Desulfuromonadia</taxon>
        <taxon>Desulfuromonadales</taxon>
        <taxon>Syntrophotaleaceae</taxon>
        <taxon>Syntrophotalea</taxon>
    </lineage>
</organism>
<keyword evidence="3" id="KW-1185">Reference proteome</keyword>
<evidence type="ECO:0000256" key="1">
    <source>
        <dbReference type="SAM" id="Phobius"/>
    </source>
</evidence>
<keyword evidence="1" id="KW-0812">Transmembrane</keyword>
<dbReference type="RefSeq" id="WP_072283038.1">
    <property type="nucleotide sequence ID" value="NZ_CP015519.1"/>
</dbReference>
<feature type="transmembrane region" description="Helical" evidence="1">
    <location>
        <begin position="64"/>
        <end position="82"/>
    </location>
</feature>
<dbReference type="AlphaFoldDB" id="A0A1L3GM99"/>
<feature type="transmembrane region" description="Helical" evidence="1">
    <location>
        <begin position="94"/>
        <end position="112"/>
    </location>
</feature>
<proteinExistence type="predicted"/>
<name>A0A1L3GM99_9BACT</name>
<dbReference type="KEGG" id="pef:A7E78_04035"/>
<dbReference type="OrthoDB" id="6400547at2"/>
<sequence length="115" mass="12315">MADKQVVESVQEPQVVTQSNSEREAVALTELLKGVTEPLAKSQEIAQKEETKRAEILGKVTSRFLGYIFAVAVLVVLLAAVALFKGEVQLTEKIVIALLGFLGGFGFGRGVGKGR</sequence>
<accession>A0A1L3GM99</accession>